<evidence type="ECO:0000313" key="1">
    <source>
        <dbReference type="EMBL" id="KAK2563048.1"/>
    </source>
</evidence>
<reference evidence="1" key="1">
    <citation type="journal article" date="2023" name="G3 (Bethesda)">
        <title>Whole genome assembly and annotation of the endangered Caribbean coral Acropora cervicornis.</title>
        <authorList>
            <person name="Selwyn J.D."/>
            <person name="Vollmer S.V."/>
        </authorList>
    </citation>
    <scope>NUCLEOTIDE SEQUENCE</scope>
    <source>
        <strain evidence="1">K2</strain>
    </source>
</reference>
<comment type="caution">
    <text evidence="1">The sequence shown here is derived from an EMBL/GenBank/DDBJ whole genome shotgun (WGS) entry which is preliminary data.</text>
</comment>
<dbReference type="AlphaFoldDB" id="A0AAD9QKQ1"/>
<gene>
    <name evidence="1" type="ORF">P5673_014059</name>
</gene>
<reference evidence="1" key="2">
    <citation type="journal article" date="2023" name="Science">
        <title>Genomic signatures of disease resistance in endangered staghorn corals.</title>
        <authorList>
            <person name="Vollmer S.V."/>
            <person name="Selwyn J.D."/>
            <person name="Despard B.A."/>
            <person name="Roesel C.L."/>
        </authorList>
    </citation>
    <scope>NUCLEOTIDE SEQUENCE</scope>
    <source>
        <strain evidence="1">K2</strain>
    </source>
</reference>
<keyword evidence="2" id="KW-1185">Reference proteome</keyword>
<name>A0AAD9QKQ1_ACRCE</name>
<accession>A0AAD9QKQ1</accession>
<protein>
    <submittedName>
        <fullName evidence="1">Uncharacterized protein</fullName>
    </submittedName>
</protein>
<dbReference type="EMBL" id="JARQWQ010000027">
    <property type="protein sequence ID" value="KAK2563048.1"/>
    <property type="molecule type" value="Genomic_DNA"/>
</dbReference>
<proteinExistence type="predicted"/>
<evidence type="ECO:0000313" key="2">
    <source>
        <dbReference type="Proteomes" id="UP001249851"/>
    </source>
</evidence>
<organism evidence="1 2">
    <name type="scientific">Acropora cervicornis</name>
    <name type="common">Staghorn coral</name>
    <dbReference type="NCBI Taxonomy" id="6130"/>
    <lineage>
        <taxon>Eukaryota</taxon>
        <taxon>Metazoa</taxon>
        <taxon>Cnidaria</taxon>
        <taxon>Anthozoa</taxon>
        <taxon>Hexacorallia</taxon>
        <taxon>Scleractinia</taxon>
        <taxon>Astrocoeniina</taxon>
        <taxon>Acroporidae</taxon>
        <taxon>Acropora</taxon>
    </lineage>
</organism>
<dbReference type="Proteomes" id="UP001249851">
    <property type="component" value="Unassembled WGS sequence"/>
</dbReference>
<sequence>MKGSAFFTKNNGVKLEKSSVFHPIRLVIVTFSGTLKLGTYRQDDLREWDLMYIFFTKLPELPSVYSLRIYKVDQRSSFGINVNVRRATLWFSED</sequence>